<accession>A0A1H6SDR1</accession>
<evidence type="ECO:0000256" key="1">
    <source>
        <dbReference type="SAM" id="Phobius"/>
    </source>
</evidence>
<proteinExistence type="predicted"/>
<sequence>MKKQLMKSIFEGVSIACILFCLIGVIFDLIYGGTFTLTSYSFTKMVIGTMIVGLGFSLPTLIYENEKYSLLVQTLIHMSIGTIVMIIVGLYVGWIPLAYGLPNAICFILLEIAISLIIWYIYYLQSKKLAKKMNERIKDIQMKK</sequence>
<gene>
    <name evidence="2" type="ORF">SAMN04487834_101238</name>
</gene>
<evidence type="ECO:0000313" key="3">
    <source>
        <dbReference type="Proteomes" id="UP000183028"/>
    </source>
</evidence>
<feature type="transmembrane region" description="Helical" evidence="1">
    <location>
        <begin position="45"/>
        <end position="63"/>
    </location>
</feature>
<keyword evidence="1" id="KW-0812">Transmembrane</keyword>
<dbReference type="Proteomes" id="UP000183028">
    <property type="component" value="Unassembled WGS sequence"/>
</dbReference>
<dbReference type="EMBL" id="FNYK01000012">
    <property type="protein sequence ID" value="SEI61542.1"/>
    <property type="molecule type" value="Genomic_DNA"/>
</dbReference>
<name>A0A1H6SDR1_9FIRM</name>
<dbReference type="RefSeq" id="WP_074731591.1">
    <property type="nucleotide sequence ID" value="NZ_FNYK01000012.1"/>
</dbReference>
<reference evidence="3" key="1">
    <citation type="submission" date="2016-10" db="EMBL/GenBank/DDBJ databases">
        <authorList>
            <person name="Varghese N."/>
        </authorList>
    </citation>
    <scope>NUCLEOTIDE SEQUENCE [LARGE SCALE GENOMIC DNA]</scope>
    <source>
        <strain evidence="3">DSM 20406</strain>
    </source>
</reference>
<feature type="transmembrane region" description="Helical" evidence="1">
    <location>
        <begin position="101"/>
        <end position="123"/>
    </location>
</feature>
<evidence type="ECO:0008006" key="4">
    <source>
        <dbReference type="Google" id="ProtNLM"/>
    </source>
</evidence>
<dbReference type="InterPro" id="IPR021560">
    <property type="entry name" value="DUF3021"/>
</dbReference>
<organism evidence="2 3">
    <name type="scientific">Sharpea azabuensis</name>
    <dbReference type="NCBI Taxonomy" id="322505"/>
    <lineage>
        <taxon>Bacteria</taxon>
        <taxon>Bacillati</taxon>
        <taxon>Bacillota</taxon>
        <taxon>Erysipelotrichia</taxon>
        <taxon>Erysipelotrichales</taxon>
        <taxon>Coprobacillaceae</taxon>
        <taxon>Sharpea</taxon>
    </lineage>
</organism>
<dbReference type="Pfam" id="PF11457">
    <property type="entry name" value="DUF3021"/>
    <property type="match status" value="1"/>
</dbReference>
<dbReference type="STRING" id="322505.SAMN04487836_1305"/>
<feature type="transmembrane region" description="Helical" evidence="1">
    <location>
        <begin position="12"/>
        <end position="33"/>
    </location>
</feature>
<dbReference type="AlphaFoldDB" id="A0A1H6SDR1"/>
<protein>
    <recommendedName>
        <fullName evidence="4">DUF3021 domain-containing protein</fullName>
    </recommendedName>
</protein>
<keyword evidence="3" id="KW-1185">Reference proteome</keyword>
<feature type="transmembrane region" description="Helical" evidence="1">
    <location>
        <begin position="75"/>
        <end position="95"/>
    </location>
</feature>
<keyword evidence="1" id="KW-0472">Membrane</keyword>
<dbReference type="OrthoDB" id="1849165at2"/>
<keyword evidence="1" id="KW-1133">Transmembrane helix</keyword>
<evidence type="ECO:0000313" key="2">
    <source>
        <dbReference type="EMBL" id="SEI61542.1"/>
    </source>
</evidence>